<protein>
    <submittedName>
        <fullName evidence="1">Uncharacterized protein</fullName>
    </submittedName>
</protein>
<dbReference type="AlphaFoldDB" id="A0A6C0JSA8"/>
<organism evidence="1">
    <name type="scientific">viral metagenome</name>
    <dbReference type="NCBI Taxonomy" id="1070528"/>
    <lineage>
        <taxon>unclassified sequences</taxon>
        <taxon>metagenomes</taxon>
        <taxon>organismal metagenomes</taxon>
    </lineage>
</organism>
<evidence type="ECO:0000313" key="1">
    <source>
        <dbReference type="EMBL" id="QHU08645.1"/>
    </source>
</evidence>
<sequence length="394" mass="44987">MDLYQNATPTEVKTGSYCTMTYTPMSDKPTFFSILIKGAALPNFYLEAQGNKFCCKWIAHSLTTGETFESVLKSKQLPEIMEKLLAEVNTFPEDYTFYVVEVSRSNLPPLPISVRDKFLGSIRNRALVKEIIVAAQPNIASLIDKLDRTADDGFSSFDSLRVTREFQYELLPTLCKYLSKRQNLVNLSFDMINARDLALLQSLCQLKVLEVRTFQYDPLNHVDCKELFVDVLKCASIHVLDLLRVLDPVKVSEVHITDPNPELYWCTHSFMDKERLRELLDKVTVVRASPKFLSTYLGVTESWKTRTVCTSPTSRGINFSYEGVIHKLPLPTTLDPLHESSVTHIEIRPTGDTSTPQGVVCHPHLKELRYKCVSKHREEYGAEEYDLVVDFRID</sequence>
<accession>A0A6C0JSA8</accession>
<dbReference type="EMBL" id="MN740698">
    <property type="protein sequence ID" value="QHU08645.1"/>
    <property type="molecule type" value="Genomic_DNA"/>
</dbReference>
<proteinExistence type="predicted"/>
<reference evidence="1" key="1">
    <citation type="journal article" date="2020" name="Nature">
        <title>Giant virus diversity and host interactions through global metagenomics.</title>
        <authorList>
            <person name="Schulz F."/>
            <person name="Roux S."/>
            <person name="Paez-Espino D."/>
            <person name="Jungbluth S."/>
            <person name="Walsh D.A."/>
            <person name="Denef V.J."/>
            <person name="McMahon K.D."/>
            <person name="Konstantinidis K.T."/>
            <person name="Eloe-Fadrosh E.A."/>
            <person name="Kyrpides N.C."/>
            <person name="Woyke T."/>
        </authorList>
    </citation>
    <scope>NUCLEOTIDE SEQUENCE</scope>
    <source>
        <strain evidence="1">GVMAG-S-1063924-116</strain>
    </source>
</reference>
<name>A0A6C0JSA8_9ZZZZ</name>